<evidence type="ECO:0000313" key="1">
    <source>
        <dbReference type="EMBL" id="GFT22053.1"/>
    </source>
</evidence>
<sequence length="45" mass="5063">NSTETVAVPENDFYRLYGYKWFSSATDSNMALTLARVAQDTEVAE</sequence>
<keyword evidence="2" id="KW-1185">Reference proteome</keyword>
<protein>
    <submittedName>
        <fullName evidence="1">Uncharacterized protein</fullName>
    </submittedName>
</protein>
<dbReference type="InterPro" id="IPR052904">
    <property type="entry name" value="Acyl-CoA_dehydrogenase-like"/>
</dbReference>
<reference evidence="1" key="1">
    <citation type="submission" date="2020-08" db="EMBL/GenBank/DDBJ databases">
        <title>Multicomponent nature underlies the extraordinary mechanical properties of spider dragline silk.</title>
        <authorList>
            <person name="Kono N."/>
            <person name="Nakamura H."/>
            <person name="Mori M."/>
            <person name="Yoshida Y."/>
            <person name="Ohtoshi R."/>
            <person name="Malay A.D."/>
            <person name="Moran D.A.P."/>
            <person name="Tomita M."/>
            <person name="Numata K."/>
            <person name="Arakawa K."/>
        </authorList>
    </citation>
    <scope>NUCLEOTIDE SEQUENCE</scope>
</reference>
<dbReference type="GO" id="GO:0003995">
    <property type="term" value="F:acyl-CoA dehydrogenase activity"/>
    <property type="evidence" value="ECO:0007669"/>
    <property type="project" value="TreeGrafter"/>
</dbReference>
<proteinExistence type="predicted"/>
<accession>A0A8X6NLJ5</accession>
<gene>
    <name evidence="1" type="ORF">NPIL_529201</name>
</gene>
<evidence type="ECO:0000313" key="2">
    <source>
        <dbReference type="Proteomes" id="UP000887013"/>
    </source>
</evidence>
<dbReference type="SUPFAM" id="SSF56645">
    <property type="entry name" value="Acyl-CoA dehydrogenase NM domain-like"/>
    <property type="match status" value="1"/>
</dbReference>
<name>A0A8X6NLJ5_NEPPI</name>
<dbReference type="PANTHER" id="PTHR42707">
    <property type="entry name" value="ACYL-COA DEHYDROGENASE"/>
    <property type="match status" value="1"/>
</dbReference>
<organism evidence="1 2">
    <name type="scientific">Nephila pilipes</name>
    <name type="common">Giant wood spider</name>
    <name type="synonym">Nephila maculata</name>
    <dbReference type="NCBI Taxonomy" id="299642"/>
    <lineage>
        <taxon>Eukaryota</taxon>
        <taxon>Metazoa</taxon>
        <taxon>Ecdysozoa</taxon>
        <taxon>Arthropoda</taxon>
        <taxon>Chelicerata</taxon>
        <taxon>Arachnida</taxon>
        <taxon>Araneae</taxon>
        <taxon>Araneomorphae</taxon>
        <taxon>Entelegynae</taxon>
        <taxon>Araneoidea</taxon>
        <taxon>Nephilidae</taxon>
        <taxon>Nephila</taxon>
    </lineage>
</organism>
<comment type="caution">
    <text evidence="1">The sequence shown here is derived from an EMBL/GenBank/DDBJ whole genome shotgun (WGS) entry which is preliminary data.</text>
</comment>
<dbReference type="InterPro" id="IPR009100">
    <property type="entry name" value="AcylCoA_DH/oxidase_NM_dom_sf"/>
</dbReference>
<dbReference type="OrthoDB" id="10251155at2759"/>
<dbReference type="Gene3D" id="2.40.110.20">
    <property type="match status" value="1"/>
</dbReference>
<dbReference type="EMBL" id="BMAW01106008">
    <property type="protein sequence ID" value="GFT22053.1"/>
    <property type="molecule type" value="Genomic_DNA"/>
</dbReference>
<dbReference type="Proteomes" id="UP000887013">
    <property type="component" value="Unassembled WGS sequence"/>
</dbReference>
<dbReference type="AlphaFoldDB" id="A0A8X6NLJ5"/>
<feature type="non-terminal residue" evidence="1">
    <location>
        <position position="1"/>
    </location>
</feature>
<dbReference type="PANTHER" id="PTHR42707:SF2">
    <property type="entry name" value="ACD11 DEHYDROGENASE"/>
    <property type="match status" value="1"/>
</dbReference>